<dbReference type="PANTHER" id="PTHR30086:SF17">
    <property type="entry name" value="LYSE FAMILY TRANSLOCATOR"/>
    <property type="match status" value="1"/>
</dbReference>
<evidence type="ECO:0000313" key="7">
    <source>
        <dbReference type="EMBL" id="QBF81574.1"/>
    </source>
</evidence>
<sequence>MDSTLLISLAIVHFIALMSPGPDFAIIVKLATQQQRSVALSCAFGIALAILAHTLLSLMGISLMIRQSEIAYSIVQFVGISYLAWMGVGALKAAISQIKANKVQKQLRQNTLDSSGEIDDEPQTAPLSNFQGFRIGLLTNMLNPKALIFFITLFTVMVPVETNTLTKAGATIVLFGLALLWFAFVAIVLSQQKVQGYFKAIACYIDLGVGVIFIGVSATIAISQLI</sequence>
<dbReference type="PIRSF" id="PIRSF006324">
    <property type="entry name" value="LeuE"/>
    <property type="match status" value="1"/>
</dbReference>
<keyword evidence="4 6" id="KW-1133">Transmembrane helix</keyword>
<feature type="transmembrane region" description="Helical" evidence="6">
    <location>
        <begin position="201"/>
        <end position="222"/>
    </location>
</feature>
<comment type="subcellular location">
    <subcellularLocation>
        <location evidence="1">Cell membrane</location>
        <topology evidence="1">Multi-pass membrane protein</topology>
    </subcellularLocation>
</comment>
<dbReference type="KEGG" id="smai:EXU30_01835"/>
<dbReference type="Proteomes" id="UP000291106">
    <property type="component" value="Chromosome"/>
</dbReference>
<reference evidence="7 8" key="1">
    <citation type="submission" date="2019-02" db="EMBL/GenBank/DDBJ databases">
        <title>Shewanella sp. D4-2 isolated from Dokdo Island.</title>
        <authorList>
            <person name="Baek K."/>
        </authorList>
    </citation>
    <scope>NUCLEOTIDE SEQUENCE [LARGE SCALE GENOMIC DNA]</scope>
    <source>
        <strain evidence="7 8">D4-2</strain>
    </source>
</reference>
<keyword evidence="5 6" id="KW-0472">Membrane</keyword>
<dbReference type="InterPro" id="IPR001123">
    <property type="entry name" value="LeuE-type"/>
</dbReference>
<dbReference type="GO" id="GO:0015171">
    <property type="term" value="F:amino acid transmembrane transporter activity"/>
    <property type="evidence" value="ECO:0007669"/>
    <property type="project" value="TreeGrafter"/>
</dbReference>
<feature type="transmembrane region" description="Helical" evidence="6">
    <location>
        <begin position="142"/>
        <end position="160"/>
    </location>
</feature>
<evidence type="ECO:0000256" key="2">
    <source>
        <dbReference type="ARBA" id="ARBA00022475"/>
    </source>
</evidence>
<evidence type="ECO:0000256" key="5">
    <source>
        <dbReference type="ARBA" id="ARBA00023136"/>
    </source>
</evidence>
<dbReference type="EMBL" id="CP036200">
    <property type="protein sequence ID" value="QBF81574.1"/>
    <property type="molecule type" value="Genomic_DNA"/>
</dbReference>
<keyword evidence="8" id="KW-1185">Reference proteome</keyword>
<keyword evidence="2" id="KW-1003">Cell membrane</keyword>
<dbReference type="Pfam" id="PF01810">
    <property type="entry name" value="LysE"/>
    <property type="match status" value="1"/>
</dbReference>
<name>A0A411PDI5_9GAMM</name>
<organism evidence="7 8">
    <name type="scientific">Shewanella maritima</name>
    <dbReference type="NCBI Taxonomy" id="2520507"/>
    <lineage>
        <taxon>Bacteria</taxon>
        <taxon>Pseudomonadati</taxon>
        <taxon>Pseudomonadota</taxon>
        <taxon>Gammaproteobacteria</taxon>
        <taxon>Alteromonadales</taxon>
        <taxon>Shewanellaceae</taxon>
        <taxon>Shewanella</taxon>
    </lineage>
</organism>
<feature type="transmembrane region" description="Helical" evidence="6">
    <location>
        <begin position="70"/>
        <end position="95"/>
    </location>
</feature>
<protein>
    <submittedName>
        <fullName evidence="7">LysE family translocator</fullName>
    </submittedName>
</protein>
<dbReference type="PANTHER" id="PTHR30086">
    <property type="entry name" value="ARGININE EXPORTER PROTEIN ARGO"/>
    <property type="match status" value="1"/>
</dbReference>
<evidence type="ECO:0000256" key="6">
    <source>
        <dbReference type="SAM" id="Phobius"/>
    </source>
</evidence>
<evidence type="ECO:0000313" key="8">
    <source>
        <dbReference type="Proteomes" id="UP000291106"/>
    </source>
</evidence>
<dbReference type="RefSeq" id="WP_130597548.1">
    <property type="nucleotide sequence ID" value="NZ_CP036200.1"/>
</dbReference>
<dbReference type="GO" id="GO:0005886">
    <property type="term" value="C:plasma membrane"/>
    <property type="evidence" value="ECO:0007669"/>
    <property type="project" value="UniProtKB-SubCell"/>
</dbReference>
<proteinExistence type="predicted"/>
<feature type="transmembrane region" description="Helical" evidence="6">
    <location>
        <begin position="6"/>
        <end position="26"/>
    </location>
</feature>
<evidence type="ECO:0000256" key="4">
    <source>
        <dbReference type="ARBA" id="ARBA00022989"/>
    </source>
</evidence>
<dbReference type="AlphaFoldDB" id="A0A411PDI5"/>
<dbReference type="OrthoDB" id="581870at2"/>
<evidence type="ECO:0000256" key="1">
    <source>
        <dbReference type="ARBA" id="ARBA00004651"/>
    </source>
</evidence>
<gene>
    <name evidence="7" type="ORF">EXU30_01835</name>
</gene>
<evidence type="ECO:0000256" key="3">
    <source>
        <dbReference type="ARBA" id="ARBA00022692"/>
    </source>
</evidence>
<keyword evidence="3 6" id="KW-0812">Transmembrane</keyword>
<accession>A0A411PDI5</accession>
<feature type="transmembrane region" description="Helical" evidence="6">
    <location>
        <begin position="38"/>
        <end position="64"/>
    </location>
</feature>
<feature type="transmembrane region" description="Helical" evidence="6">
    <location>
        <begin position="172"/>
        <end position="189"/>
    </location>
</feature>